<reference evidence="8 9" key="1">
    <citation type="submission" date="2021-06" db="EMBL/GenBank/DDBJ databases">
        <authorList>
            <person name="Palmer J.M."/>
        </authorList>
    </citation>
    <scope>NUCLEOTIDE SEQUENCE [LARGE SCALE GENOMIC DNA]</scope>
    <source>
        <strain evidence="8 9">AS_MEX2019</strain>
        <tissue evidence="8">Muscle</tissue>
    </source>
</reference>
<dbReference type="Gene3D" id="1.10.10.60">
    <property type="entry name" value="Homeodomain-like"/>
    <property type="match status" value="3"/>
</dbReference>
<feature type="domain" description="Myb-like" evidence="6">
    <location>
        <begin position="73"/>
        <end position="124"/>
    </location>
</feature>
<comment type="caution">
    <text evidence="8">The sequence shown here is derived from an EMBL/GenBank/DDBJ whole genome shotgun (WGS) entry which is preliminary data.</text>
</comment>
<dbReference type="Proteomes" id="UP001469553">
    <property type="component" value="Unassembled WGS sequence"/>
</dbReference>
<dbReference type="SUPFAM" id="SSF46689">
    <property type="entry name" value="Homeodomain-like"/>
    <property type="match status" value="2"/>
</dbReference>
<dbReference type="SMART" id="SM00717">
    <property type="entry name" value="SANT"/>
    <property type="match status" value="3"/>
</dbReference>
<dbReference type="PROSITE" id="PS50090">
    <property type="entry name" value="MYB_LIKE"/>
    <property type="match status" value="3"/>
</dbReference>
<dbReference type="PANTHER" id="PTHR45614:SF5">
    <property type="entry name" value="TRANSCRIPTIONAL ACTIVATOR MYB"/>
    <property type="match status" value="1"/>
</dbReference>
<dbReference type="Pfam" id="PF07988">
    <property type="entry name" value="LMSTEN"/>
    <property type="match status" value="1"/>
</dbReference>
<proteinExistence type="predicted"/>
<dbReference type="InterPro" id="IPR001005">
    <property type="entry name" value="SANT/Myb"/>
</dbReference>
<feature type="domain" description="HTH myb-type" evidence="7">
    <location>
        <begin position="181"/>
        <end position="231"/>
    </location>
</feature>
<evidence type="ECO:0000256" key="5">
    <source>
        <dbReference type="SAM" id="MobiDB-lite"/>
    </source>
</evidence>
<dbReference type="InterPro" id="IPR009057">
    <property type="entry name" value="Homeodomain-like_sf"/>
</dbReference>
<dbReference type="InterPro" id="IPR017930">
    <property type="entry name" value="Myb_dom"/>
</dbReference>
<dbReference type="InterPro" id="IPR015395">
    <property type="entry name" value="C-myb_C"/>
</dbReference>
<comment type="function">
    <text evidence="3">Transcriptional activator; DNA-binding protein that specifically recognize the sequence 5'-YAAC[GT]G-3'. Plays an important role in the control of proliferation and differentiation of hematopoietic progenitor cells.</text>
</comment>
<evidence type="ECO:0000313" key="8">
    <source>
        <dbReference type="EMBL" id="MEQ2298129.1"/>
    </source>
</evidence>
<keyword evidence="9" id="KW-1185">Reference proteome</keyword>
<dbReference type="InterPro" id="IPR012642">
    <property type="entry name" value="Tscrpt_reg_Wos2-domain"/>
</dbReference>
<evidence type="ECO:0000259" key="7">
    <source>
        <dbReference type="PROSITE" id="PS51294"/>
    </source>
</evidence>
<dbReference type="PROSITE" id="PS51294">
    <property type="entry name" value="HTH_MYB"/>
    <property type="match status" value="3"/>
</dbReference>
<gene>
    <name evidence="8" type="ORF">AMECASPLE_002061</name>
</gene>
<protein>
    <recommendedName>
        <fullName evidence="4">Transcriptional activator Myb</fullName>
    </recommendedName>
</protein>
<accession>A0ABV0YWU4</accession>
<organism evidence="8 9">
    <name type="scientific">Ameca splendens</name>
    <dbReference type="NCBI Taxonomy" id="208324"/>
    <lineage>
        <taxon>Eukaryota</taxon>
        <taxon>Metazoa</taxon>
        <taxon>Chordata</taxon>
        <taxon>Craniata</taxon>
        <taxon>Vertebrata</taxon>
        <taxon>Euteleostomi</taxon>
        <taxon>Actinopterygii</taxon>
        <taxon>Neopterygii</taxon>
        <taxon>Teleostei</taxon>
        <taxon>Neoteleostei</taxon>
        <taxon>Acanthomorphata</taxon>
        <taxon>Ovalentaria</taxon>
        <taxon>Atherinomorphae</taxon>
        <taxon>Cyprinodontiformes</taxon>
        <taxon>Goodeidae</taxon>
        <taxon>Ameca</taxon>
    </lineage>
</organism>
<keyword evidence="2" id="KW-0238">DNA-binding</keyword>
<feature type="domain" description="Myb-like" evidence="6">
    <location>
        <begin position="177"/>
        <end position="227"/>
    </location>
</feature>
<keyword evidence="1" id="KW-0677">Repeat</keyword>
<dbReference type="EMBL" id="JAHRIP010047097">
    <property type="protein sequence ID" value="MEQ2298129.1"/>
    <property type="molecule type" value="Genomic_DNA"/>
</dbReference>
<sequence length="627" mass="71719">MVTLEELQRSTAQENKHCADSESTRSAQPAASRCLNFTMTRRPKNSVYSSEEDEEETDVYEHDYDGTLAKVGKRHLGKTRWTREEDEKLKKLVELHGSEDWKLIASLLTNRTDVQCQHRWQKVLNPELIKGPWTKEEDQRVIELVQKYGAKRWSVIAKHLKGRIGKQCRERWHNHLNPEVKKTSWTEEEDRIIYQAHEKLGNRWAEIAKLLPGRTDNAIKNHWNSTMRRKVEQEGYLQSTSKTSSSSLSMNHGYIKTTNHVMSFPHHSPSHAQLPPVTYNYISETHRLPFPMAVHLNILNIPQHGTAAIQRHYGDDDPEKEQRVKEIERQLMATENELQIQPSLSMNLSFPSWATQSSLISSSDDVAASLSHLQTAAPALPLDQSCLPEESASATRASITSSSHRSSPTFTNTFPDFMFLSQSMSPEHPDDTLQMSMPVDTKPLIDHSLRPQKENEMFRTPNIRRSIMESSPRTPTPFRSTLGLHGSLKLQSTTLEQQMVESIKQEPMECAIEQPPLKKIKQEVESPCERSPCMQWEGQELNTQLFSPNASAQEVPLSPHDLLTSSLLSEDGHKPYHLPRRGINSPLQQQQLSSWEQATCGKTEEHILASEQNHKYINTYPTRTLVM</sequence>
<feature type="compositionally biased region" description="Basic and acidic residues" evidence="5">
    <location>
        <begin position="14"/>
        <end position="23"/>
    </location>
</feature>
<dbReference type="PANTHER" id="PTHR45614">
    <property type="entry name" value="MYB PROTEIN-RELATED"/>
    <property type="match status" value="1"/>
</dbReference>
<feature type="compositionally biased region" description="Polar residues" evidence="5">
    <location>
        <begin position="24"/>
        <end position="36"/>
    </location>
</feature>
<dbReference type="Pfam" id="PF00249">
    <property type="entry name" value="Myb_DNA-binding"/>
    <property type="match status" value="3"/>
</dbReference>
<evidence type="ECO:0000259" key="6">
    <source>
        <dbReference type="PROSITE" id="PS50090"/>
    </source>
</evidence>
<dbReference type="CDD" id="cd00167">
    <property type="entry name" value="SANT"/>
    <property type="match status" value="3"/>
</dbReference>
<evidence type="ECO:0000313" key="9">
    <source>
        <dbReference type="Proteomes" id="UP001469553"/>
    </source>
</evidence>
<evidence type="ECO:0000256" key="2">
    <source>
        <dbReference type="ARBA" id="ARBA00023125"/>
    </source>
</evidence>
<evidence type="ECO:0000256" key="3">
    <source>
        <dbReference type="ARBA" id="ARBA00093768"/>
    </source>
</evidence>
<evidence type="ECO:0000256" key="1">
    <source>
        <dbReference type="ARBA" id="ARBA00022737"/>
    </source>
</evidence>
<dbReference type="InterPro" id="IPR050560">
    <property type="entry name" value="MYB_TF"/>
</dbReference>
<name>A0ABV0YWU4_9TELE</name>
<feature type="domain" description="HTH myb-type" evidence="7">
    <location>
        <begin position="73"/>
        <end position="124"/>
    </location>
</feature>
<evidence type="ECO:0000256" key="4">
    <source>
        <dbReference type="ARBA" id="ARBA00093793"/>
    </source>
</evidence>
<feature type="region of interest" description="Disordered" evidence="5">
    <location>
        <begin position="1"/>
        <end position="36"/>
    </location>
</feature>
<feature type="domain" description="HTH myb-type" evidence="7">
    <location>
        <begin position="125"/>
        <end position="180"/>
    </location>
</feature>
<feature type="domain" description="Myb-like" evidence="6">
    <location>
        <begin position="125"/>
        <end position="176"/>
    </location>
</feature>
<dbReference type="Pfam" id="PF09316">
    <property type="entry name" value="Cmyb_C"/>
    <property type="match status" value="1"/>
</dbReference>